<organism evidence="2 3">
    <name type="scientific">Clunio marinus</name>
    <dbReference type="NCBI Taxonomy" id="568069"/>
    <lineage>
        <taxon>Eukaryota</taxon>
        <taxon>Metazoa</taxon>
        <taxon>Ecdysozoa</taxon>
        <taxon>Arthropoda</taxon>
        <taxon>Hexapoda</taxon>
        <taxon>Insecta</taxon>
        <taxon>Pterygota</taxon>
        <taxon>Neoptera</taxon>
        <taxon>Endopterygota</taxon>
        <taxon>Diptera</taxon>
        <taxon>Nematocera</taxon>
        <taxon>Chironomoidea</taxon>
        <taxon>Chironomidae</taxon>
        <taxon>Clunio</taxon>
    </lineage>
</organism>
<sequence length="70" mass="8034">MTICWGNSTISRIFCGIVLARLQHQSHCTVEAQSFVFISCTYIFKNYAKNKFRSKSKNLSTKNETSHLKS</sequence>
<evidence type="ECO:0000313" key="3">
    <source>
        <dbReference type="Proteomes" id="UP000183832"/>
    </source>
</evidence>
<evidence type="ECO:0000256" key="1">
    <source>
        <dbReference type="SAM" id="SignalP"/>
    </source>
</evidence>
<accession>A0A1J1IW87</accession>
<feature type="signal peptide" evidence="1">
    <location>
        <begin position="1"/>
        <end position="20"/>
    </location>
</feature>
<name>A0A1J1IW87_9DIPT</name>
<feature type="chain" id="PRO_5012046085" evidence="1">
    <location>
        <begin position="21"/>
        <end position="70"/>
    </location>
</feature>
<proteinExistence type="predicted"/>
<evidence type="ECO:0000313" key="2">
    <source>
        <dbReference type="EMBL" id="CRL03962.1"/>
    </source>
</evidence>
<dbReference type="EMBL" id="CVRI01000060">
    <property type="protein sequence ID" value="CRL03962.1"/>
    <property type="molecule type" value="Genomic_DNA"/>
</dbReference>
<gene>
    <name evidence="2" type="ORF">CLUMA_CG017083</name>
</gene>
<keyword evidence="3" id="KW-1185">Reference proteome</keyword>
<dbReference type="AlphaFoldDB" id="A0A1J1IW87"/>
<keyword evidence="1" id="KW-0732">Signal</keyword>
<dbReference type="Proteomes" id="UP000183832">
    <property type="component" value="Unassembled WGS sequence"/>
</dbReference>
<reference evidence="2 3" key="1">
    <citation type="submission" date="2015-04" db="EMBL/GenBank/DDBJ databases">
        <authorList>
            <person name="Syromyatnikov M.Y."/>
            <person name="Popov V.N."/>
        </authorList>
    </citation>
    <scope>NUCLEOTIDE SEQUENCE [LARGE SCALE GENOMIC DNA]</scope>
</reference>
<protein>
    <submittedName>
        <fullName evidence="2">CLUMA_CG017083, isoform A</fullName>
    </submittedName>
</protein>